<proteinExistence type="predicted"/>
<keyword evidence="2" id="KW-1185">Reference proteome</keyword>
<reference evidence="1" key="1">
    <citation type="submission" date="2020-05" db="EMBL/GenBank/DDBJ databases">
        <title>Phylogenomic resolution of chytrid fungi.</title>
        <authorList>
            <person name="Stajich J.E."/>
            <person name="Amses K."/>
            <person name="Simmons R."/>
            <person name="Seto K."/>
            <person name="Myers J."/>
            <person name="Bonds A."/>
            <person name="Quandt C.A."/>
            <person name="Barry K."/>
            <person name="Liu P."/>
            <person name="Grigoriev I."/>
            <person name="Longcore J.E."/>
            <person name="James T.Y."/>
        </authorList>
    </citation>
    <scope>NUCLEOTIDE SEQUENCE</scope>
    <source>
        <strain evidence="1">PLAUS21</strain>
    </source>
</reference>
<name>A0AAD5UAK7_9FUNG</name>
<protein>
    <submittedName>
        <fullName evidence="1">Uncharacterized protein</fullName>
    </submittedName>
</protein>
<dbReference type="Proteomes" id="UP001210925">
    <property type="component" value="Unassembled WGS sequence"/>
</dbReference>
<dbReference type="EMBL" id="JADGKB010000167">
    <property type="protein sequence ID" value="KAJ3251785.1"/>
    <property type="molecule type" value="Genomic_DNA"/>
</dbReference>
<organism evidence="1 2">
    <name type="scientific">Boothiomyces macroporosus</name>
    <dbReference type="NCBI Taxonomy" id="261099"/>
    <lineage>
        <taxon>Eukaryota</taxon>
        <taxon>Fungi</taxon>
        <taxon>Fungi incertae sedis</taxon>
        <taxon>Chytridiomycota</taxon>
        <taxon>Chytridiomycota incertae sedis</taxon>
        <taxon>Chytridiomycetes</taxon>
        <taxon>Rhizophydiales</taxon>
        <taxon>Terramycetaceae</taxon>
        <taxon>Boothiomyces</taxon>
    </lineage>
</organism>
<gene>
    <name evidence="1" type="ORF">HK103_002062</name>
</gene>
<comment type="caution">
    <text evidence="1">The sequence shown here is derived from an EMBL/GenBank/DDBJ whole genome shotgun (WGS) entry which is preliminary data.</text>
</comment>
<evidence type="ECO:0000313" key="1">
    <source>
        <dbReference type="EMBL" id="KAJ3251785.1"/>
    </source>
</evidence>
<evidence type="ECO:0000313" key="2">
    <source>
        <dbReference type="Proteomes" id="UP001210925"/>
    </source>
</evidence>
<dbReference type="AlphaFoldDB" id="A0AAD5UAK7"/>
<accession>A0AAD5UAK7</accession>
<sequence>MKRKPVSSFELVKIPSDSQDMVGFEESFESECSGESNSYVEECDSELVEDFAPTKKDPLVAGANASLPMLENHLFPGSNLSNSAIDIFKNFSSSSSTSKEYKFKLNHGKAFTQLEAAYNPENNSSEQKLDDHIRQDHSCHSYIEKEHSSKRLRTDEVTFTKHEVYNKREAKKVAQYFLEWKIDLRWYFNDPISLLTQTFKLNLSNLESGNYQLGAAHDCELKVYGSPSCPKHIGTIISEGKRNNKYLQLTKDFPGYEEPILLQPGWFHDLDDFVKLEVYDDNHFRIYDLASAAYTTVLSGPSDLFYRYNPNIVFFGKPISNFHLEVSFYGTDITFEMDYDAKRHRAVVYYTDDVSNEQRIYPARAVDLIIVSETQYIMNFNFSYPTNIYKGDQLEVNCIDIPMYGGANPIYF</sequence>